<accession>A0ABW2YJA2</accession>
<dbReference type="EMBL" id="JBHTIH010000002">
    <property type="protein sequence ID" value="MFD0738277.1"/>
    <property type="molecule type" value="Genomic_DNA"/>
</dbReference>
<protein>
    <submittedName>
        <fullName evidence="1">Uncharacterized protein</fullName>
    </submittedName>
</protein>
<evidence type="ECO:0000313" key="1">
    <source>
        <dbReference type="EMBL" id="MFD0738277.1"/>
    </source>
</evidence>
<organism evidence="1 2">
    <name type="scientific">Lysobacter koreensis</name>
    <dbReference type="NCBI Taxonomy" id="266122"/>
    <lineage>
        <taxon>Bacteria</taxon>
        <taxon>Pseudomonadati</taxon>
        <taxon>Pseudomonadota</taxon>
        <taxon>Gammaproteobacteria</taxon>
        <taxon>Lysobacterales</taxon>
        <taxon>Lysobacteraceae</taxon>
        <taxon>Lysobacter</taxon>
    </lineage>
</organism>
<reference evidence="2" key="1">
    <citation type="journal article" date="2019" name="Int. J. Syst. Evol. Microbiol.">
        <title>The Global Catalogue of Microorganisms (GCM) 10K type strain sequencing project: providing services to taxonomists for standard genome sequencing and annotation.</title>
        <authorList>
            <consortium name="The Broad Institute Genomics Platform"/>
            <consortium name="The Broad Institute Genome Sequencing Center for Infectious Disease"/>
            <person name="Wu L."/>
            <person name="Ma J."/>
        </authorList>
    </citation>
    <scope>NUCLEOTIDE SEQUENCE [LARGE SCALE GENOMIC DNA]</scope>
    <source>
        <strain evidence="2">CCUG 55491</strain>
    </source>
</reference>
<proteinExistence type="predicted"/>
<dbReference type="RefSeq" id="WP_386811209.1">
    <property type="nucleotide sequence ID" value="NZ_JBHTIH010000002.1"/>
</dbReference>
<gene>
    <name evidence="1" type="ORF">ACFQZQ_03100</name>
</gene>
<name>A0ABW2YJA2_9GAMM</name>
<dbReference type="Proteomes" id="UP001597090">
    <property type="component" value="Unassembled WGS sequence"/>
</dbReference>
<keyword evidence="2" id="KW-1185">Reference proteome</keyword>
<comment type="caution">
    <text evidence="1">The sequence shown here is derived from an EMBL/GenBank/DDBJ whole genome shotgun (WGS) entry which is preliminary data.</text>
</comment>
<evidence type="ECO:0000313" key="2">
    <source>
        <dbReference type="Proteomes" id="UP001597090"/>
    </source>
</evidence>
<sequence>MKSGSEVTELLKVCGNFFAVTRYGERVRIRKLATPKARALPACAVVVRLKVGG</sequence>